<gene>
    <name evidence="1" type="ORF">PCAR00345_LOCUS887</name>
</gene>
<proteinExistence type="predicted"/>
<name>A0A7S4AYP3_CHRCT</name>
<evidence type="ECO:0000313" key="1">
    <source>
        <dbReference type="EMBL" id="CAE0748305.1"/>
    </source>
</evidence>
<protein>
    <submittedName>
        <fullName evidence="1">Uncharacterized protein</fullName>
    </submittedName>
</protein>
<dbReference type="Gene3D" id="3.40.50.2000">
    <property type="entry name" value="Glycogen Phosphorylase B"/>
    <property type="match status" value="1"/>
</dbReference>
<organism evidence="1">
    <name type="scientific">Chrysotila carterae</name>
    <name type="common">Marine alga</name>
    <name type="synonym">Syracosphaera carterae</name>
    <dbReference type="NCBI Taxonomy" id="13221"/>
    <lineage>
        <taxon>Eukaryota</taxon>
        <taxon>Haptista</taxon>
        <taxon>Haptophyta</taxon>
        <taxon>Prymnesiophyceae</taxon>
        <taxon>Isochrysidales</taxon>
        <taxon>Isochrysidaceae</taxon>
        <taxon>Chrysotila</taxon>
    </lineage>
</organism>
<dbReference type="EMBL" id="HBIZ01001598">
    <property type="protein sequence ID" value="CAE0748305.1"/>
    <property type="molecule type" value="Transcribed_RNA"/>
</dbReference>
<dbReference type="SUPFAM" id="SSF53756">
    <property type="entry name" value="UDP-Glycosyltransferase/glycogen phosphorylase"/>
    <property type="match status" value="1"/>
</dbReference>
<reference evidence="1" key="1">
    <citation type="submission" date="2021-01" db="EMBL/GenBank/DDBJ databases">
        <authorList>
            <person name="Corre E."/>
            <person name="Pelletier E."/>
            <person name="Niang G."/>
            <person name="Scheremetjew M."/>
            <person name="Finn R."/>
            <person name="Kale V."/>
            <person name="Holt S."/>
            <person name="Cochrane G."/>
            <person name="Meng A."/>
            <person name="Brown T."/>
            <person name="Cohen L."/>
        </authorList>
    </citation>
    <scope>NUCLEOTIDE SEQUENCE</scope>
    <source>
        <strain evidence="1">CCMP645</strain>
    </source>
</reference>
<accession>A0A7S4AYP3</accession>
<sequence length="621" mass="68348">MNTADLHLTAKLQYMLSHGADTRDLHEFLKASGIGKLGPRLSLICRARERPAADSLHTLEGRPLPILPVELPSARLSVALVGHSGYFSGLSYGGATRASLSLIRELRRQCGDNLELVALAQRPMPEGLVYKLIDARVGTLPWEGSFILVGDEESLANALKGRQYDLVISLTIEESVLRFAHSLSSNCIWAMAHNYYLPPFGPFCRVTPTAEHVQLLHSTNCILSPCQHHADFLQRWCPVPSLRVEPLFAADYNYFHLRQPDGTIGLPPSMRPWECTHRFVTLVSPCPAKGLSVLLALAERNPSIDFAAVPTQWTDELSRNMLAGRTNITVLEPHEDVGVILGRTRVLLAPSLWQECCPLIVMEATLRGVPCVSSDVFGVPEANKNTNLVVPTSLCFDHARGLLLHGTTNAELEQKLGRKPPLISSRDRKQNFARAVREIALEDEVAPFENVLLPLLRDEEILRRESSKCRSLSVDFAEARQDNLAAMLHALALDLPCSAVDRPGLLDSLSNRGIKFVQLNICDLQQQLPAGSAEPPLHKHFSSPACYRVLHRPYVLLRAAPSVMAEVLSIAPHGQSLYCDAELNGWVRLSATALEGHGAIRRMWALVDGAALGLGLLLQLL</sequence>
<dbReference type="AlphaFoldDB" id="A0A7S4AYP3"/>
<dbReference type="Pfam" id="PF13692">
    <property type="entry name" value="Glyco_trans_1_4"/>
    <property type="match status" value="1"/>
</dbReference>